<dbReference type="Proteomes" id="UP000219286">
    <property type="component" value="Unassembled WGS sequence"/>
</dbReference>
<feature type="region of interest" description="Disordered" evidence="2">
    <location>
        <begin position="39"/>
        <end position="134"/>
    </location>
</feature>
<feature type="compositionally biased region" description="Low complexity" evidence="2">
    <location>
        <begin position="412"/>
        <end position="422"/>
    </location>
</feature>
<accession>A0A2H2ZKG3</accession>
<dbReference type="InterPro" id="IPR048743">
    <property type="entry name" value="AME1"/>
</dbReference>
<feature type="region of interest" description="Disordered" evidence="2">
    <location>
        <begin position="295"/>
        <end position="473"/>
    </location>
</feature>
<comment type="caution">
    <text evidence="4">The sequence shown here is derived from an EMBL/GenBank/DDBJ whole genome shotgun (WGS) entry which is preliminary data.</text>
</comment>
<dbReference type="AlphaFoldDB" id="A0A2H2ZKG3"/>
<evidence type="ECO:0000256" key="1">
    <source>
        <dbReference type="SAM" id="Coils"/>
    </source>
</evidence>
<name>A0A2H2ZKG3_TRIPA</name>
<dbReference type="Pfam" id="PF20994">
    <property type="entry name" value="CENPU"/>
    <property type="match status" value="1"/>
</dbReference>
<protein>
    <recommendedName>
        <fullName evidence="3">Inner kinetochore subunit AME1 domain-containing protein</fullName>
    </recommendedName>
</protein>
<feature type="compositionally biased region" description="Acidic residues" evidence="2">
    <location>
        <begin position="376"/>
        <end position="394"/>
    </location>
</feature>
<feature type="region of interest" description="Disordered" evidence="2">
    <location>
        <begin position="1"/>
        <end position="25"/>
    </location>
</feature>
<proteinExistence type="predicted"/>
<evidence type="ECO:0000256" key="2">
    <source>
        <dbReference type="SAM" id="MobiDB-lite"/>
    </source>
</evidence>
<sequence>MSVSEARSEFPFIGRNGKGEGNAAVGIDSLDIGSLVIASSVASNSSPAVRTKYSPTTSAKRRKIDKDVPAPPEPKSSSTPRRRRGRPPRAEPPVESPILPEAEMQDVGGEEDDELTPRPGRTFQAPHTSSSVRTAALQPMDVDAEDELETLPPHPSAVSAALLRSPTSARSPEKIIEEVTESPADAPGSGKRRRVPMSETLSSTARLMGVISSDDGIPMPSSPLASKVRRSDATTVRSARSAGTIYGQEISHLADELSSDNYPQPVDERIETTDLAMEDETLAQDDDGVAEEYRLEEQEHADEIDEGKVARILEETARRPRGPSPELGSQDMEEVEDKEEEELQPEPELESEVEIEAQPESEPEPEPELESRLEAESEPEMEAATEAEEEEEEVTVLPTPPKRKRGRPSKSPTTQKQPVAKPKPVKSRKRVAQRPQQYDDENEENEEPQAKKAKPKTKKRHSDQSEGDGGTIEITVQRFVNLKKRGNEADDEDPLQSEMAFVNHGGESVIDVFAQVCDEVISSTLEQFQEAASGAEDAAKKKEYRIKMRAIEAYREELKSRFLQHAIHLNHWHSLRKRVRHVQKERMALRDEIIRIKAEREQVALRMDAIRMQHEADARESKYCLDASSLMHDVDLAVEQGREAPELSRAAQKEAELANLELLVSRVSQQASSSSFTGGLLKQVKDFNSFLERAAMALESR</sequence>
<dbReference type="EMBL" id="LFMI01000660">
    <property type="protein sequence ID" value="OTA06168.1"/>
    <property type="molecule type" value="Genomic_DNA"/>
</dbReference>
<evidence type="ECO:0000259" key="3">
    <source>
        <dbReference type="Pfam" id="PF20994"/>
    </source>
</evidence>
<evidence type="ECO:0000313" key="4">
    <source>
        <dbReference type="EMBL" id="OTA06168.1"/>
    </source>
</evidence>
<feature type="compositionally biased region" description="Basic residues" evidence="2">
    <location>
        <begin position="423"/>
        <end position="432"/>
    </location>
</feature>
<feature type="region of interest" description="Disordered" evidence="2">
    <location>
        <begin position="148"/>
        <end position="233"/>
    </location>
</feature>
<feature type="compositionally biased region" description="Low complexity" evidence="2">
    <location>
        <begin position="39"/>
        <end position="49"/>
    </location>
</feature>
<evidence type="ECO:0000313" key="5">
    <source>
        <dbReference type="Proteomes" id="UP000219286"/>
    </source>
</evidence>
<organism evidence="4 5">
    <name type="scientific">Trichoderma parareesei</name>
    <name type="common">Filamentous fungus</name>
    <dbReference type="NCBI Taxonomy" id="858221"/>
    <lineage>
        <taxon>Eukaryota</taxon>
        <taxon>Fungi</taxon>
        <taxon>Dikarya</taxon>
        <taxon>Ascomycota</taxon>
        <taxon>Pezizomycotina</taxon>
        <taxon>Sordariomycetes</taxon>
        <taxon>Hypocreomycetidae</taxon>
        <taxon>Hypocreales</taxon>
        <taxon>Hypocreaceae</taxon>
        <taxon>Trichoderma</taxon>
    </lineage>
</organism>
<reference evidence="4 5" key="1">
    <citation type="journal article" date="2015" name="Genome Announc.">
        <title>Genome sequence and annotation of Trichoderma parareesei, the ancestor of the cellulase producer Trichoderma reesei.</title>
        <authorList>
            <person name="Yang D."/>
            <person name="Pomraning K."/>
            <person name="Kopchinskiy A."/>
            <person name="Karimi Aghcheh R."/>
            <person name="Atanasova L."/>
            <person name="Chenthamara K."/>
            <person name="Baker S.E."/>
            <person name="Zhang R."/>
            <person name="Shen Q."/>
            <person name="Freitag M."/>
            <person name="Kubicek C.P."/>
            <person name="Druzhinina I.S."/>
        </authorList>
    </citation>
    <scope>NUCLEOTIDE SEQUENCE [LARGE SCALE GENOMIC DNA]</scope>
    <source>
        <strain evidence="4 5">CBS 125925</strain>
    </source>
</reference>
<feature type="compositionally biased region" description="Basic and acidic residues" evidence="2">
    <location>
        <begin position="306"/>
        <end position="318"/>
    </location>
</feature>
<keyword evidence="5" id="KW-1185">Reference proteome</keyword>
<feature type="compositionally biased region" description="Acidic residues" evidence="2">
    <location>
        <begin position="438"/>
        <end position="447"/>
    </location>
</feature>
<keyword evidence="1" id="KW-0175">Coiled coil</keyword>
<gene>
    <name evidence="4" type="ORF">A9Z42_0068890</name>
</gene>
<feature type="coiled-coil region" evidence="1">
    <location>
        <begin position="541"/>
        <end position="599"/>
    </location>
</feature>
<feature type="compositionally biased region" description="Basic residues" evidence="2">
    <location>
        <begin position="451"/>
        <end position="461"/>
    </location>
</feature>
<dbReference type="OrthoDB" id="5377952at2759"/>
<feature type="domain" description="Inner kinetochore subunit AME1" evidence="3">
    <location>
        <begin position="510"/>
        <end position="693"/>
    </location>
</feature>
<feature type="compositionally biased region" description="Acidic residues" evidence="2">
    <location>
        <begin position="331"/>
        <end position="368"/>
    </location>
</feature>